<comment type="caution">
    <text evidence="2">The sequence shown here is derived from an EMBL/GenBank/DDBJ whole genome shotgun (WGS) entry which is preliminary data.</text>
</comment>
<evidence type="ECO:0000259" key="1">
    <source>
        <dbReference type="Pfam" id="PF17667"/>
    </source>
</evidence>
<dbReference type="InterPro" id="IPR008266">
    <property type="entry name" value="Tyr_kinase_AS"/>
</dbReference>
<dbReference type="GO" id="GO:0004672">
    <property type="term" value="F:protein kinase activity"/>
    <property type="evidence" value="ECO:0007669"/>
    <property type="project" value="InterPro"/>
</dbReference>
<dbReference type="OrthoDB" id="5584477at2759"/>
<gene>
    <name evidence="2" type="ORF">PGT21_009056</name>
</gene>
<sequence>MAQEPGSLQQSLRNILTSSSQISTVKQFYELRDSEMDIRILRLSTKLLDSDVGKQHEGAVSTIRLLYKQSRYERYRPLINLILANDVKSDEEIFQFIEQQFNAPQSSLPASMATSGLTNSSTKHSSFMPALNRELDGSMYTNVPGLVEYFITKQHIDPTLRLQPHESFIKKKCQEKLEDKPQDIMLRWVASIFEQLGEESHSRGWQSHPTTRMEGIRDAIRRLDGAIMSRHVEAGNHIQNIMVPFELKKNTSDAREAAIDLAKYVYQVFNHQPTRSYVIGLTLCGTSMQLWQFDRCGAIGSESFDVQANKENFEKFFSLLSSLLTCNHQDLGFDPTFMDVDGQACSNTSEWQKIRYTTQDGPQELVIDSRPIFRASGICGRGTTTWKAHLHGDERQKYLIKDSWQPEKHEQEGDMLCKVAGLNIPHLVRYHHHEDVQVAGNRVDIKSHVRRQFKFDKCKTFTLGSGPKQPQNVFNNRFLRRIILKDVGQPIWTVKTPVRLLEALEGCIIGHQGLFLAGYLHRDISINNLMVNDQANNPCQKSFLIDLDVAIAHGELNDDKHHTMIGTKVFMSASLLLNKNHHSHVDDLESFFWVFVWFCIHFPDENSERIGVLNWNQQSRFDLGCIKAQHLHDPHPLMMHFAPRYKESPLLLECVANFAKIVSDASVRDNRPAAALYLEVLNVLREAQGKPKLNQS</sequence>
<evidence type="ECO:0000313" key="3">
    <source>
        <dbReference type="Proteomes" id="UP000324748"/>
    </source>
</evidence>
<reference evidence="2 3" key="1">
    <citation type="submission" date="2019-05" db="EMBL/GenBank/DDBJ databases">
        <title>Emergence of the Ug99 lineage of the wheat stem rust pathogen through somatic hybridization.</title>
        <authorList>
            <person name="Li F."/>
            <person name="Upadhyaya N.M."/>
            <person name="Sperschneider J."/>
            <person name="Matny O."/>
            <person name="Nguyen-Phuc H."/>
            <person name="Mago R."/>
            <person name="Raley C."/>
            <person name="Miller M.E."/>
            <person name="Silverstein K.A.T."/>
            <person name="Henningsen E."/>
            <person name="Hirsch C.D."/>
            <person name="Visser B."/>
            <person name="Pretorius Z.A."/>
            <person name="Steffenson B.J."/>
            <person name="Schwessinger B."/>
            <person name="Dodds P.N."/>
            <person name="Figueroa M."/>
        </authorList>
    </citation>
    <scope>NUCLEOTIDE SEQUENCE [LARGE SCALE GENOMIC DNA]</scope>
    <source>
        <strain evidence="2">21-0</strain>
    </source>
</reference>
<dbReference type="Pfam" id="PF17667">
    <property type="entry name" value="Pkinase_fungal"/>
    <property type="match status" value="1"/>
</dbReference>
<evidence type="ECO:0000313" key="2">
    <source>
        <dbReference type="EMBL" id="KAA1096224.1"/>
    </source>
</evidence>
<dbReference type="InterPro" id="IPR040976">
    <property type="entry name" value="Pkinase_fungal"/>
</dbReference>
<dbReference type="SUPFAM" id="SSF56112">
    <property type="entry name" value="Protein kinase-like (PK-like)"/>
    <property type="match status" value="1"/>
</dbReference>
<feature type="domain" description="Fungal-type protein kinase" evidence="1">
    <location>
        <begin position="228"/>
        <end position="599"/>
    </location>
</feature>
<dbReference type="PANTHER" id="PTHR38248">
    <property type="entry name" value="FUNK1 6"/>
    <property type="match status" value="1"/>
</dbReference>
<dbReference type="PANTHER" id="PTHR38248:SF2">
    <property type="entry name" value="FUNK1 11"/>
    <property type="match status" value="1"/>
</dbReference>
<dbReference type="PROSITE" id="PS00109">
    <property type="entry name" value="PROTEIN_KINASE_TYR"/>
    <property type="match status" value="1"/>
</dbReference>
<organism evidence="2 3">
    <name type="scientific">Puccinia graminis f. sp. tritici</name>
    <dbReference type="NCBI Taxonomy" id="56615"/>
    <lineage>
        <taxon>Eukaryota</taxon>
        <taxon>Fungi</taxon>
        <taxon>Dikarya</taxon>
        <taxon>Basidiomycota</taxon>
        <taxon>Pucciniomycotina</taxon>
        <taxon>Pucciniomycetes</taxon>
        <taxon>Pucciniales</taxon>
        <taxon>Pucciniaceae</taxon>
        <taxon>Puccinia</taxon>
    </lineage>
</organism>
<dbReference type="InterPro" id="IPR011009">
    <property type="entry name" value="Kinase-like_dom_sf"/>
</dbReference>
<proteinExistence type="predicted"/>
<dbReference type="Gene3D" id="1.10.510.10">
    <property type="entry name" value="Transferase(Phosphotransferase) domain 1"/>
    <property type="match status" value="1"/>
</dbReference>
<dbReference type="AlphaFoldDB" id="A0A5B0P6H0"/>
<keyword evidence="3" id="KW-1185">Reference proteome</keyword>
<name>A0A5B0P6H0_PUCGR</name>
<protein>
    <recommendedName>
        <fullName evidence="1">Fungal-type protein kinase domain-containing protein</fullName>
    </recommendedName>
</protein>
<accession>A0A5B0P6H0</accession>
<dbReference type="EMBL" id="VSWC01000067">
    <property type="protein sequence ID" value="KAA1096224.1"/>
    <property type="molecule type" value="Genomic_DNA"/>
</dbReference>
<dbReference type="Proteomes" id="UP000324748">
    <property type="component" value="Unassembled WGS sequence"/>
</dbReference>